<dbReference type="Proteomes" id="UP000437068">
    <property type="component" value="Unassembled WGS sequence"/>
</dbReference>
<dbReference type="EMBL" id="QXFW01004651">
    <property type="protein sequence ID" value="KAE8964872.1"/>
    <property type="molecule type" value="Genomic_DNA"/>
</dbReference>
<sequence>MKASLKRFDLDYVDLVFCHRADPFTPMEETVRAMNYVIEQGWAFYWGTSEWTAKEIIEACEIADRLGLIRPQHVSAHKSYTSDAANLAQTRHKRYSDAKSV</sequence>
<evidence type="ECO:0000256" key="2">
    <source>
        <dbReference type="ARBA" id="ARBA00022857"/>
    </source>
</evidence>
<dbReference type="Proteomes" id="UP000460718">
    <property type="component" value="Unassembled WGS sequence"/>
</dbReference>
<evidence type="ECO:0000313" key="13">
    <source>
        <dbReference type="Proteomes" id="UP000429523"/>
    </source>
</evidence>
<dbReference type="Proteomes" id="UP000488956">
    <property type="component" value="Unassembled WGS sequence"/>
</dbReference>
<dbReference type="EMBL" id="QXGA01004680">
    <property type="protein sequence ID" value="KAE9071634.1"/>
    <property type="molecule type" value="Genomic_DNA"/>
</dbReference>
<accession>A0A6A3VDZ6</accession>
<dbReference type="InterPro" id="IPR005399">
    <property type="entry name" value="K_chnl_volt-dep_bsu_KCNAB-rel"/>
</dbReference>
<dbReference type="EMBL" id="QXFY01004472">
    <property type="protein sequence ID" value="KAE9277288.1"/>
    <property type="molecule type" value="Genomic_DNA"/>
</dbReference>
<proteinExistence type="inferred from homology"/>
<keyword evidence="2" id="KW-0521">NADP</keyword>
<evidence type="ECO:0000313" key="18">
    <source>
        <dbReference type="Proteomes" id="UP000460718"/>
    </source>
</evidence>
<name>A0A6A3VDZ6_9STRA</name>
<evidence type="ECO:0000313" key="9">
    <source>
        <dbReference type="EMBL" id="KAE9071634.1"/>
    </source>
</evidence>
<dbReference type="PANTHER" id="PTHR43150">
    <property type="entry name" value="HYPERKINETIC, ISOFORM M"/>
    <property type="match status" value="1"/>
</dbReference>
<evidence type="ECO:0000313" key="11">
    <source>
        <dbReference type="EMBL" id="KAE9269935.1"/>
    </source>
</evidence>
<comment type="similarity">
    <text evidence="1">Belongs to the shaker potassium channel beta subunit family.</text>
</comment>
<organism evidence="10 14">
    <name type="scientific">Phytophthora fragariae</name>
    <dbReference type="NCBI Taxonomy" id="53985"/>
    <lineage>
        <taxon>Eukaryota</taxon>
        <taxon>Sar</taxon>
        <taxon>Stramenopiles</taxon>
        <taxon>Oomycota</taxon>
        <taxon>Peronosporomycetes</taxon>
        <taxon>Peronosporales</taxon>
        <taxon>Peronosporaceae</taxon>
        <taxon>Phytophthora</taxon>
    </lineage>
</organism>
<dbReference type="Gene3D" id="3.20.20.100">
    <property type="entry name" value="NADP-dependent oxidoreductase domain"/>
    <property type="match status" value="1"/>
</dbReference>
<feature type="domain" description="NADP-dependent oxidoreductase" evidence="4">
    <location>
        <begin position="2"/>
        <end position="64"/>
    </location>
</feature>
<evidence type="ECO:0000313" key="20">
    <source>
        <dbReference type="Proteomes" id="UP000488956"/>
    </source>
</evidence>
<evidence type="ECO:0000313" key="5">
    <source>
        <dbReference type="EMBL" id="KAE8919851.1"/>
    </source>
</evidence>
<comment type="caution">
    <text evidence="10">The sequence shown here is derived from an EMBL/GenBank/DDBJ whole genome shotgun (WGS) entry which is preliminary data.</text>
</comment>
<dbReference type="Proteomes" id="UP000486351">
    <property type="component" value="Unassembled WGS sequence"/>
</dbReference>
<reference evidence="13 14" key="1">
    <citation type="submission" date="2018-08" db="EMBL/GenBank/DDBJ databases">
        <title>Genomic investigation of the strawberry pathogen Phytophthora fragariae indicates pathogenicity is determined by transcriptional variation in three key races.</title>
        <authorList>
            <person name="Adams T.M."/>
            <person name="Armitage A.D."/>
            <person name="Sobczyk M.K."/>
            <person name="Bates H.J."/>
            <person name="Dunwell J.M."/>
            <person name="Nellist C.F."/>
            <person name="Harrison R.J."/>
        </authorList>
    </citation>
    <scope>NUCLEOTIDE SEQUENCE [LARGE SCALE GENOMIC DNA]</scope>
    <source>
        <strain evidence="11 15">A4</strain>
        <strain evidence="10 14">NOV-27</strain>
        <strain evidence="9 16">NOV-5</strain>
        <strain evidence="8 17">NOV-71</strain>
        <strain evidence="12 19">NOV-77</strain>
        <strain evidence="5 13">NOV-9</strain>
        <strain evidence="7 20">ONT-3</strain>
        <strain evidence="6 18">SCRP245</strain>
    </source>
</reference>
<dbReference type="AlphaFoldDB" id="A0A6A3VDZ6"/>
<evidence type="ECO:0000313" key="6">
    <source>
        <dbReference type="EMBL" id="KAE8964872.1"/>
    </source>
</evidence>
<evidence type="ECO:0000313" key="19">
    <source>
        <dbReference type="Proteomes" id="UP000486351"/>
    </source>
</evidence>
<protein>
    <recommendedName>
        <fullName evidence="4">NADP-dependent oxidoreductase domain-containing protein</fullName>
    </recommendedName>
</protein>
<dbReference type="EMBL" id="QXGE01004642">
    <property type="protein sequence ID" value="KAE9269935.1"/>
    <property type="molecule type" value="Genomic_DNA"/>
</dbReference>
<dbReference type="InterPro" id="IPR023210">
    <property type="entry name" value="NADP_OxRdtase_dom"/>
</dbReference>
<dbReference type="EMBL" id="QXGF01004397">
    <property type="protein sequence ID" value="KAE8919851.1"/>
    <property type="molecule type" value="Genomic_DNA"/>
</dbReference>
<dbReference type="Proteomes" id="UP000433483">
    <property type="component" value="Unassembled WGS sequence"/>
</dbReference>
<dbReference type="EMBL" id="QXFZ01004391">
    <property type="protein sequence ID" value="KAE9064466.1"/>
    <property type="molecule type" value="Genomic_DNA"/>
</dbReference>
<dbReference type="EMBL" id="QXFX01004568">
    <property type="protein sequence ID" value="KAE9063558.1"/>
    <property type="molecule type" value="Genomic_DNA"/>
</dbReference>
<dbReference type="EMBL" id="QXGB01004572">
    <property type="protein sequence ID" value="KAE9165753.1"/>
    <property type="molecule type" value="Genomic_DNA"/>
</dbReference>
<dbReference type="Proteomes" id="UP000440732">
    <property type="component" value="Unassembled WGS sequence"/>
</dbReference>
<dbReference type="GO" id="GO:0016491">
    <property type="term" value="F:oxidoreductase activity"/>
    <property type="evidence" value="ECO:0007669"/>
    <property type="project" value="UniProtKB-KW"/>
</dbReference>
<gene>
    <name evidence="11" type="ORF">PF001_g29008</name>
    <name evidence="10" type="ORF">PF005_g29474</name>
    <name evidence="9" type="ORF">PF006_g29103</name>
    <name evidence="8" type="ORF">PF007_g29188</name>
    <name evidence="12" type="ORF">PF008_g28890</name>
    <name evidence="5" type="ORF">PF009_g29850</name>
    <name evidence="7" type="ORF">PF010_g28944</name>
    <name evidence="6" type="ORF">PF011_g28507</name>
</gene>
<dbReference type="Pfam" id="PF00248">
    <property type="entry name" value="Aldo_ket_red"/>
    <property type="match status" value="1"/>
</dbReference>
<evidence type="ECO:0000259" key="4">
    <source>
        <dbReference type="Pfam" id="PF00248"/>
    </source>
</evidence>
<keyword evidence="3" id="KW-0560">Oxidoreductase</keyword>
<dbReference type="SUPFAM" id="SSF51430">
    <property type="entry name" value="NAD(P)-linked oxidoreductase"/>
    <property type="match status" value="1"/>
</dbReference>
<dbReference type="InterPro" id="IPR036812">
    <property type="entry name" value="NAD(P)_OxRdtase_dom_sf"/>
</dbReference>
<evidence type="ECO:0000313" key="10">
    <source>
        <dbReference type="EMBL" id="KAE9165753.1"/>
    </source>
</evidence>
<dbReference type="OrthoDB" id="1720422at2759"/>
<evidence type="ECO:0000313" key="16">
    <source>
        <dbReference type="Proteomes" id="UP000440732"/>
    </source>
</evidence>
<evidence type="ECO:0000313" key="17">
    <source>
        <dbReference type="Proteomes" id="UP000441208"/>
    </source>
</evidence>
<evidence type="ECO:0000313" key="7">
    <source>
        <dbReference type="EMBL" id="KAE9063558.1"/>
    </source>
</evidence>
<dbReference type="Proteomes" id="UP000441208">
    <property type="component" value="Unassembled WGS sequence"/>
</dbReference>
<evidence type="ECO:0000256" key="1">
    <source>
        <dbReference type="ARBA" id="ARBA00006515"/>
    </source>
</evidence>
<evidence type="ECO:0000313" key="8">
    <source>
        <dbReference type="EMBL" id="KAE9064466.1"/>
    </source>
</evidence>
<evidence type="ECO:0000313" key="14">
    <source>
        <dbReference type="Proteomes" id="UP000433483"/>
    </source>
</evidence>
<evidence type="ECO:0000313" key="12">
    <source>
        <dbReference type="EMBL" id="KAE9277288.1"/>
    </source>
</evidence>
<keyword evidence="14" id="KW-1185">Reference proteome</keyword>
<evidence type="ECO:0000256" key="3">
    <source>
        <dbReference type="ARBA" id="ARBA00023002"/>
    </source>
</evidence>
<dbReference type="Proteomes" id="UP000429523">
    <property type="component" value="Unassembled WGS sequence"/>
</dbReference>
<evidence type="ECO:0000313" key="15">
    <source>
        <dbReference type="Proteomes" id="UP000437068"/>
    </source>
</evidence>
<dbReference type="PANTHER" id="PTHR43150:SF2">
    <property type="entry name" value="HYPERKINETIC, ISOFORM M"/>
    <property type="match status" value="1"/>
</dbReference>